<evidence type="ECO:0000256" key="2">
    <source>
        <dbReference type="ARBA" id="ARBA00022448"/>
    </source>
</evidence>
<dbReference type="SMART" id="SM00382">
    <property type="entry name" value="AAA"/>
    <property type="match status" value="1"/>
</dbReference>
<keyword evidence="2" id="KW-0813">Transport</keyword>
<organism evidence="7 8">
    <name type="scientific">Sporichthya brevicatena</name>
    <dbReference type="NCBI Taxonomy" id="171442"/>
    <lineage>
        <taxon>Bacteria</taxon>
        <taxon>Bacillati</taxon>
        <taxon>Actinomycetota</taxon>
        <taxon>Actinomycetes</taxon>
        <taxon>Sporichthyales</taxon>
        <taxon>Sporichthyaceae</taxon>
        <taxon>Sporichthya</taxon>
    </lineage>
</organism>
<comment type="caution">
    <text evidence="7">The sequence shown here is derived from an EMBL/GenBank/DDBJ whole genome shotgun (WGS) entry which is preliminary data.</text>
</comment>
<dbReference type="InterPro" id="IPR017871">
    <property type="entry name" value="ABC_transporter-like_CS"/>
</dbReference>
<dbReference type="PROSITE" id="PS50893">
    <property type="entry name" value="ABC_TRANSPORTER_2"/>
    <property type="match status" value="1"/>
</dbReference>
<keyword evidence="4 7" id="KW-0067">ATP-binding</keyword>
<gene>
    <name evidence="7" type="ORF">GCM10009547_06640</name>
</gene>
<dbReference type="Gene3D" id="3.40.50.300">
    <property type="entry name" value="P-loop containing nucleotide triphosphate hydrolases"/>
    <property type="match status" value="1"/>
</dbReference>
<protein>
    <submittedName>
        <fullName evidence="7">ABC transporter ATP-binding protein</fullName>
    </submittedName>
</protein>
<dbReference type="RefSeq" id="WP_344601575.1">
    <property type="nucleotide sequence ID" value="NZ_BAAAHE010000007.1"/>
</dbReference>
<dbReference type="SUPFAM" id="SSF52540">
    <property type="entry name" value="P-loop containing nucleoside triphosphate hydrolases"/>
    <property type="match status" value="1"/>
</dbReference>
<comment type="similarity">
    <text evidence="1">Belongs to the ABC transporter superfamily.</text>
</comment>
<dbReference type="EMBL" id="BAAAHE010000007">
    <property type="protein sequence ID" value="GAA0607386.1"/>
    <property type="molecule type" value="Genomic_DNA"/>
</dbReference>
<dbReference type="PANTHER" id="PTHR43820">
    <property type="entry name" value="HIGH-AFFINITY BRANCHED-CHAIN AMINO ACID TRANSPORT ATP-BINDING PROTEIN LIVF"/>
    <property type="match status" value="1"/>
</dbReference>
<evidence type="ECO:0000259" key="6">
    <source>
        <dbReference type="PROSITE" id="PS50893"/>
    </source>
</evidence>
<keyword evidence="3" id="KW-0547">Nucleotide-binding</keyword>
<proteinExistence type="inferred from homology"/>
<evidence type="ECO:0000313" key="8">
    <source>
        <dbReference type="Proteomes" id="UP001500957"/>
    </source>
</evidence>
<feature type="domain" description="ABC transporter" evidence="6">
    <location>
        <begin position="3"/>
        <end position="234"/>
    </location>
</feature>
<evidence type="ECO:0000313" key="7">
    <source>
        <dbReference type="EMBL" id="GAA0607386.1"/>
    </source>
</evidence>
<evidence type="ECO:0000256" key="5">
    <source>
        <dbReference type="ARBA" id="ARBA00022970"/>
    </source>
</evidence>
<reference evidence="8" key="1">
    <citation type="journal article" date="2019" name="Int. J. Syst. Evol. Microbiol.">
        <title>The Global Catalogue of Microorganisms (GCM) 10K type strain sequencing project: providing services to taxonomists for standard genome sequencing and annotation.</title>
        <authorList>
            <consortium name="The Broad Institute Genomics Platform"/>
            <consortium name="The Broad Institute Genome Sequencing Center for Infectious Disease"/>
            <person name="Wu L."/>
            <person name="Ma J."/>
        </authorList>
    </citation>
    <scope>NUCLEOTIDE SEQUENCE [LARGE SCALE GENOMIC DNA]</scope>
    <source>
        <strain evidence="8">JCM 10671</strain>
    </source>
</reference>
<accession>A0ABP3RBM5</accession>
<keyword evidence="5" id="KW-0029">Amino-acid transport</keyword>
<dbReference type="GO" id="GO:0005524">
    <property type="term" value="F:ATP binding"/>
    <property type="evidence" value="ECO:0007669"/>
    <property type="project" value="UniProtKB-KW"/>
</dbReference>
<dbReference type="InterPro" id="IPR003593">
    <property type="entry name" value="AAA+_ATPase"/>
</dbReference>
<evidence type="ECO:0000256" key="1">
    <source>
        <dbReference type="ARBA" id="ARBA00005417"/>
    </source>
</evidence>
<dbReference type="Proteomes" id="UP001500957">
    <property type="component" value="Unassembled WGS sequence"/>
</dbReference>
<dbReference type="InterPro" id="IPR027417">
    <property type="entry name" value="P-loop_NTPase"/>
</dbReference>
<dbReference type="Pfam" id="PF00005">
    <property type="entry name" value="ABC_tran"/>
    <property type="match status" value="1"/>
</dbReference>
<keyword evidence="8" id="KW-1185">Reference proteome</keyword>
<evidence type="ECO:0000256" key="4">
    <source>
        <dbReference type="ARBA" id="ARBA00022840"/>
    </source>
</evidence>
<name>A0ABP3RBM5_9ACTN</name>
<dbReference type="InterPro" id="IPR003439">
    <property type="entry name" value="ABC_transporter-like_ATP-bd"/>
</dbReference>
<dbReference type="PROSITE" id="PS00211">
    <property type="entry name" value="ABC_TRANSPORTER_1"/>
    <property type="match status" value="1"/>
</dbReference>
<evidence type="ECO:0000256" key="3">
    <source>
        <dbReference type="ARBA" id="ARBA00022741"/>
    </source>
</evidence>
<dbReference type="InterPro" id="IPR052156">
    <property type="entry name" value="BCAA_Transport_ATP-bd_LivF"/>
</dbReference>
<dbReference type="PANTHER" id="PTHR43820:SF4">
    <property type="entry name" value="HIGH-AFFINITY BRANCHED-CHAIN AMINO ACID TRANSPORT ATP-BINDING PROTEIN LIVF"/>
    <property type="match status" value="1"/>
</dbReference>
<sequence>MLLSVRDLEAGYGGAHVLRGVSLDVAPGEIVLLLGANGAGKTTTLRAISGVVAARAGSITFDGRLFSGPPEARAARGLGHVPEGRGILAGLTVAENLDLGTVLRKDGAAAVAADRANLLELFPMLKPRLKESAAALSGGQQQMLALARALLARPRLVMLDEPSFGLAPSVVDELLGLVQRLRTEGTTFLMVEQHAAALAIADRAYVLAGGRTVLEAPAAELAGDDRLVRAYLGAH</sequence>